<dbReference type="SUPFAM" id="SSF50249">
    <property type="entry name" value="Nucleic acid-binding proteins"/>
    <property type="match status" value="1"/>
</dbReference>
<evidence type="ECO:0008006" key="4">
    <source>
        <dbReference type="Google" id="ProtNLM"/>
    </source>
</evidence>
<evidence type="ECO:0000313" key="2">
    <source>
        <dbReference type="EMBL" id="KAL2076436.1"/>
    </source>
</evidence>
<gene>
    <name evidence="2" type="ORF">ACEWY4_027964</name>
</gene>
<accession>A0ABD1IN69</accession>
<dbReference type="InterPro" id="IPR012340">
    <property type="entry name" value="NA-bd_OB-fold"/>
</dbReference>
<feature type="region of interest" description="Disordered" evidence="1">
    <location>
        <begin position="1"/>
        <end position="20"/>
    </location>
</feature>
<sequence length="389" mass="42342">MKMAAQSPTKRKMEEEPVTGYLHEVSPVKTSRRNVRYFDATVQTGQGDYKRVVCFSPDKRAAFQQATDNKQSVKLIDAQKTISSSNPGTFDVLVSSRSSVEAAEQLPFPWREPPTADKVAIVDVLALGPRQRVGMMEARVLQATANRVVPVNGVASELRVFEICDPTGQTALTLWDRQIMSVQEGKSYRFTALSTRKEGDRTVLTSSLQTAITAVGDVGRPPSVRMLAVAGDQAVRGQVTGVQIVVKPRCRRCHAGQESVTARSTTHRCERCGILQHTNAYVFTYSGMVMVATRNGEELSLTLTNSAVFNYVRDNYLARMAHDGPSLEEEVIGLSELEATVNGEGLVVRFGPGVQAEVSGSAKQDGAQGEEVKTCELGELLAESEDINA</sequence>
<dbReference type="Proteomes" id="UP001591681">
    <property type="component" value="Unassembled WGS sequence"/>
</dbReference>
<comment type="caution">
    <text evidence="2">The sequence shown here is derived from an EMBL/GenBank/DDBJ whole genome shotgun (WGS) entry which is preliminary data.</text>
</comment>
<keyword evidence="3" id="KW-1185">Reference proteome</keyword>
<dbReference type="Gene3D" id="2.40.50.140">
    <property type="entry name" value="Nucleic acid-binding proteins"/>
    <property type="match status" value="1"/>
</dbReference>
<proteinExistence type="predicted"/>
<evidence type="ECO:0000256" key="1">
    <source>
        <dbReference type="SAM" id="MobiDB-lite"/>
    </source>
</evidence>
<protein>
    <recommendedName>
        <fullName evidence="4">Replication factor A C-terminal domain-containing protein</fullName>
    </recommendedName>
</protein>
<name>A0ABD1IN69_9TELE</name>
<organism evidence="2 3">
    <name type="scientific">Coilia grayii</name>
    <name type="common">Gray's grenadier anchovy</name>
    <dbReference type="NCBI Taxonomy" id="363190"/>
    <lineage>
        <taxon>Eukaryota</taxon>
        <taxon>Metazoa</taxon>
        <taxon>Chordata</taxon>
        <taxon>Craniata</taxon>
        <taxon>Vertebrata</taxon>
        <taxon>Euteleostomi</taxon>
        <taxon>Actinopterygii</taxon>
        <taxon>Neopterygii</taxon>
        <taxon>Teleostei</taxon>
        <taxon>Clupei</taxon>
        <taxon>Clupeiformes</taxon>
        <taxon>Clupeoidei</taxon>
        <taxon>Engraulidae</taxon>
        <taxon>Coilinae</taxon>
        <taxon>Coilia</taxon>
    </lineage>
</organism>
<dbReference type="AlphaFoldDB" id="A0ABD1IN69"/>
<evidence type="ECO:0000313" key="3">
    <source>
        <dbReference type="Proteomes" id="UP001591681"/>
    </source>
</evidence>
<dbReference type="EMBL" id="JBHFQA010000346">
    <property type="protein sequence ID" value="KAL2076436.1"/>
    <property type="molecule type" value="Genomic_DNA"/>
</dbReference>
<reference evidence="2 3" key="1">
    <citation type="submission" date="2024-09" db="EMBL/GenBank/DDBJ databases">
        <title>A chromosome-level genome assembly of Gray's grenadier anchovy, Coilia grayii.</title>
        <authorList>
            <person name="Fu Z."/>
        </authorList>
    </citation>
    <scope>NUCLEOTIDE SEQUENCE [LARGE SCALE GENOMIC DNA]</scope>
    <source>
        <strain evidence="2">G4</strain>
        <tissue evidence="2">Muscle</tissue>
    </source>
</reference>